<feature type="compositionally biased region" description="Basic and acidic residues" evidence="1">
    <location>
        <begin position="36"/>
        <end position="61"/>
    </location>
</feature>
<gene>
    <name evidence="2" type="ORF">D7Z54_11215</name>
</gene>
<sequence>MSWKAVELQVALPRTQDAGKLQEQLQQRGQVAQDRLAAEHEKKHDKARTQVTDKDAADKNKFNNQNGNIEKRENFVATSKDNASQDEKTAVHHPYKGKSIDITG</sequence>
<feature type="region of interest" description="Disordered" evidence="1">
    <location>
        <begin position="19"/>
        <end position="104"/>
    </location>
</feature>
<evidence type="ECO:0000313" key="3">
    <source>
        <dbReference type="Proteomes" id="UP000275076"/>
    </source>
</evidence>
<accession>A0A3R9RDQ8</accession>
<dbReference type="RefSeq" id="WP_125555948.1">
    <property type="nucleotide sequence ID" value="NZ_RBVX01000009.1"/>
</dbReference>
<proteinExistence type="predicted"/>
<dbReference type="Proteomes" id="UP000275076">
    <property type="component" value="Unassembled WGS sequence"/>
</dbReference>
<dbReference type="EMBL" id="RBVX01000009">
    <property type="protein sequence ID" value="RSL33192.1"/>
    <property type="molecule type" value="Genomic_DNA"/>
</dbReference>
<organism evidence="2 3">
    <name type="scientific">Salibacterium salarium</name>
    <dbReference type="NCBI Taxonomy" id="284579"/>
    <lineage>
        <taxon>Bacteria</taxon>
        <taxon>Bacillati</taxon>
        <taxon>Bacillota</taxon>
        <taxon>Bacilli</taxon>
        <taxon>Bacillales</taxon>
        <taxon>Bacillaceae</taxon>
    </lineage>
</organism>
<name>A0A3R9RDQ8_9BACI</name>
<evidence type="ECO:0000256" key="1">
    <source>
        <dbReference type="SAM" id="MobiDB-lite"/>
    </source>
</evidence>
<reference evidence="2 3" key="1">
    <citation type="submission" date="2018-10" db="EMBL/GenBank/DDBJ databases">
        <title>Draft genome sequence of Bacillus salarius IM0101, isolated from a hypersaline soil in Inner Mongolia, China.</title>
        <authorList>
            <person name="Yamprayoonswat W."/>
            <person name="Boonvisut S."/>
            <person name="Jumpathong W."/>
            <person name="Sittihan S."/>
            <person name="Ruangsuj P."/>
            <person name="Wanthongcharoen S."/>
            <person name="Thongpramul N."/>
            <person name="Pimmason S."/>
            <person name="Yu B."/>
            <person name="Yasawong M."/>
        </authorList>
    </citation>
    <scope>NUCLEOTIDE SEQUENCE [LARGE SCALE GENOMIC DNA]</scope>
    <source>
        <strain evidence="2 3">IM0101</strain>
    </source>
</reference>
<protein>
    <submittedName>
        <fullName evidence="2">Uncharacterized protein</fullName>
    </submittedName>
</protein>
<comment type="caution">
    <text evidence="2">The sequence shown here is derived from an EMBL/GenBank/DDBJ whole genome shotgun (WGS) entry which is preliminary data.</text>
</comment>
<keyword evidence="3" id="KW-1185">Reference proteome</keyword>
<dbReference type="OrthoDB" id="2476294at2"/>
<evidence type="ECO:0000313" key="2">
    <source>
        <dbReference type="EMBL" id="RSL33192.1"/>
    </source>
</evidence>
<dbReference type="AlphaFoldDB" id="A0A3R9RDQ8"/>